<feature type="compositionally biased region" description="Low complexity" evidence="1">
    <location>
        <begin position="24"/>
        <end position="33"/>
    </location>
</feature>
<feature type="region of interest" description="Disordered" evidence="1">
    <location>
        <begin position="24"/>
        <end position="71"/>
    </location>
</feature>
<dbReference type="SMART" id="SM00597">
    <property type="entry name" value="ZnF_TTF"/>
    <property type="match status" value="1"/>
</dbReference>
<dbReference type="InterPro" id="IPR052958">
    <property type="entry name" value="IFN-induced_PKR_regulator"/>
</dbReference>
<dbReference type="InterPro" id="IPR012337">
    <property type="entry name" value="RNaseH-like_sf"/>
</dbReference>
<sequence>MKKTKPMTLDKMFKRMFETATATACPEATGTAPSEHANSMDLDLSATESDSTKPGQAQPVKSTHSGPSYPDIATAASGELEAKWKWSILKDTWTDCHMFNFPSRSIHGKMRKLSSSWLTDHPWLRYSISTDALFCAPCFVFGRKDAKEKTFISTPVKDWSNLAKYVKRHELAESNHHNEDGDDKAGQHLASIMKFDFIIGLVVAEHVMQSTVPLSYLLQAVDCDLLEATRESQTLIRQFQNERADPNVWEALFQSAKDIAAEFEIEPSMPRLAQRQRNRANPPANDPQQYWQRALYFPFLDHLCQELSDRLIVAEERFRAQYLIPSKLNLCTDGMVDLIFAGYSVDLPQGNQSFHNEVRRWKARWQLMDENDKPSTLGETVASTNPDLYKGVYTVLTILLTMPASSATAERSFSVMRRVKTYLRSTMRTERMTGLALMHVYRDVNIDIDQVVSKFAGSKSRRLDFKSPVWSEFRAHSSAASAELCFDGPETAPFRTGSNIEALQDGSQDSCRIDADSFYNPGLSVTSTTVI</sequence>
<dbReference type="SUPFAM" id="SSF53098">
    <property type="entry name" value="Ribonuclease H-like"/>
    <property type="match status" value="1"/>
</dbReference>
<organism evidence="3 4">
    <name type="scientific">Mya arenaria</name>
    <name type="common">Soft-shell clam</name>
    <dbReference type="NCBI Taxonomy" id="6604"/>
    <lineage>
        <taxon>Eukaryota</taxon>
        <taxon>Metazoa</taxon>
        <taxon>Spiralia</taxon>
        <taxon>Lophotrochozoa</taxon>
        <taxon>Mollusca</taxon>
        <taxon>Bivalvia</taxon>
        <taxon>Autobranchia</taxon>
        <taxon>Heteroconchia</taxon>
        <taxon>Euheterodonta</taxon>
        <taxon>Imparidentia</taxon>
        <taxon>Neoheterodontei</taxon>
        <taxon>Myida</taxon>
        <taxon>Myoidea</taxon>
        <taxon>Myidae</taxon>
        <taxon>Mya</taxon>
    </lineage>
</organism>
<evidence type="ECO:0000313" key="3">
    <source>
        <dbReference type="EMBL" id="WAR08469.1"/>
    </source>
</evidence>
<dbReference type="PANTHER" id="PTHR46289">
    <property type="entry name" value="52 KDA REPRESSOR OF THE INHIBITOR OF THE PROTEIN KINASE-LIKE PROTEIN-RELATED"/>
    <property type="match status" value="1"/>
</dbReference>
<evidence type="ECO:0000256" key="1">
    <source>
        <dbReference type="SAM" id="MobiDB-lite"/>
    </source>
</evidence>
<accession>A0ABY7EHC3</accession>
<dbReference type="InterPro" id="IPR006580">
    <property type="entry name" value="Znf_TTF"/>
</dbReference>
<dbReference type="InterPro" id="IPR008906">
    <property type="entry name" value="HATC_C_dom"/>
</dbReference>
<feature type="domain" description="TTF-type" evidence="2">
    <location>
        <begin position="109"/>
        <end position="190"/>
    </location>
</feature>
<keyword evidence="4" id="KW-1185">Reference proteome</keyword>
<protein>
    <submittedName>
        <fullName evidence="3">P52K-like protein</fullName>
    </submittedName>
</protein>
<feature type="non-terminal residue" evidence="3">
    <location>
        <position position="1"/>
    </location>
</feature>
<reference evidence="3" key="1">
    <citation type="submission" date="2022-11" db="EMBL/GenBank/DDBJ databases">
        <title>Centuries of genome instability and evolution in soft-shell clam transmissible cancer (bioRxiv).</title>
        <authorList>
            <person name="Hart S.F.M."/>
            <person name="Yonemitsu M.A."/>
            <person name="Giersch R.M."/>
            <person name="Beal B.F."/>
            <person name="Arriagada G."/>
            <person name="Davis B.W."/>
            <person name="Ostrander E.A."/>
            <person name="Goff S.P."/>
            <person name="Metzger M.J."/>
        </authorList>
    </citation>
    <scope>NUCLEOTIDE SEQUENCE</scope>
    <source>
        <strain evidence="3">MELC-2E11</strain>
        <tissue evidence="3">Siphon/mantle</tissue>
    </source>
</reference>
<name>A0ABY7EHC3_MYAAR</name>
<evidence type="ECO:0000313" key="4">
    <source>
        <dbReference type="Proteomes" id="UP001164746"/>
    </source>
</evidence>
<dbReference type="EMBL" id="CP111017">
    <property type="protein sequence ID" value="WAR08469.1"/>
    <property type="molecule type" value="Genomic_DNA"/>
</dbReference>
<feature type="compositionally biased region" description="Polar residues" evidence="1">
    <location>
        <begin position="46"/>
        <end position="66"/>
    </location>
</feature>
<dbReference type="Proteomes" id="UP001164746">
    <property type="component" value="Chromosome 6"/>
</dbReference>
<dbReference type="Pfam" id="PF05699">
    <property type="entry name" value="Dimer_Tnp_hAT"/>
    <property type="match status" value="1"/>
</dbReference>
<proteinExistence type="predicted"/>
<evidence type="ECO:0000259" key="2">
    <source>
        <dbReference type="SMART" id="SM00597"/>
    </source>
</evidence>
<gene>
    <name evidence="3" type="ORF">MAR_018427</name>
</gene>
<dbReference type="PANTHER" id="PTHR46289:SF14">
    <property type="entry name" value="DUF4371 DOMAIN-CONTAINING PROTEIN"/>
    <property type="match status" value="1"/>
</dbReference>